<dbReference type="InterPro" id="IPR050235">
    <property type="entry name" value="CK1_Ser-Thr_kinase"/>
</dbReference>
<evidence type="ECO:0000313" key="2">
    <source>
        <dbReference type="Proteomes" id="UP000001542"/>
    </source>
</evidence>
<dbReference type="RefSeq" id="XP_001317374.1">
    <property type="nucleotide sequence ID" value="XM_001317339.1"/>
</dbReference>
<dbReference type="STRING" id="5722.A2EQD5"/>
<dbReference type="InterPro" id="IPR011009">
    <property type="entry name" value="Kinase-like_dom_sf"/>
</dbReference>
<dbReference type="Gene3D" id="1.10.510.10">
    <property type="entry name" value="Transferase(Phosphotransferase) domain 1"/>
    <property type="match status" value="1"/>
</dbReference>
<sequence>MGVGQHSNQVYVIDFGLSKKYQDPTTKDDLESLGYVWLYFLRGALPWQGLPARTTKQKYEKILKVKIETSPEDLCQGFPEEFVT</sequence>
<reference evidence="1" key="2">
    <citation type="journal article" date="2007" name="Science">
        <title>Draft genome sequence of the sexually transmitted pathogen Trichomonas vaginalis.</title>
        <authorList>
            <person name="Carlton J.M."/>
            <person name="Hirt R.P."/>
            <person name="Silva J.C."/>
            <person name="Delcher A.L."/>
            <person name="Schatz M."/>
            <person name="Zhao Q."/>
            <person name="Wortman J.R."/>
            <person name="Bidwell S.L."/>
            <person name="Alsmark U.C.M."/>
            <person name="Besteiro S."/>
            <person name="Sicheritz-Ponten T."/>
            <person name="Noel C.J."/>
            <person name="Dacks J.B."/>
            <person name="Foster P.G."/>
            <person name="Simillion C."/>
            <person name="Van de Peer Y."/>
            <person name="Miranda-Saavedra D."/>
            <person name="Barton G.J."/>
            <person name="Westrop G.D."/>
            <person name="Mueller S."/>
            <person name="Dessi D."/>
            <person name="Fiori P.L."/>
            <person name="Ren Q."/>
            <person name="Paulsen I."/>
            <person name="Zhang H."/>
            <person name="Bastida-Corcuera F.D."/>
            <person name="Simoes-Barbosa A."/>
            <person name="Brown M.T."/>
            <person name="Hayes R.D."/>
            <person name="Mukherjee M."/>
            <person name="Okumura C.Y."/>
            <person name="Schneider R."/>
            <person name="Smith A.J."/>
            <person name="Vanacova S."/>
            <person name="Villalvazo M."/>
            <person name="Haas B.J."/>
            <person name="Pertea M."/>
            <person name="Feldblyum T.V."/>
            <person name="Utterback T.R."/>
            <person name="Shu C.L."/>
            <person name="Osoegawa K."/>
            <person name="de Jong P.J."/>
            <person name="Hrdy I."/>
            <person name="Horvathova L."/>
            <person name="Zubacova Z."/>
            <person name="Dolezal P."/>
            <person name="Malik S.B."/>
            <person name="Logsdon J.M. Jr."/>
            <person name="Henze K."/>
            <person name="Gupta A."/>
            <person name="Wang C.C."/>
            <person name="Dunne R.L."/>
            <person name="Upcroft J.A."/>
            <person name="Upcroft P."/>
            <person name="White O."/>
            <person name="Salzberg S.L."/>
            <person name="Tang P."/>
            <person name="Chiu C.-H."/>
            <person name="Lee Y.-S."/>
            <person name="Embley T.M."/>
            <person name="Coombs G.H."/>
            <person name="Mottram J.C."/>
            <person name="Tachezy J."/>
            <person name="Fraser-Liggett C.M."/>
            <person name="Johnson P.J."/>
        </authorList>
    </citation>
    <scope>NUCLEOTIDE SEQUENCE [LARGE SCALE GENOMIC DNA]</scope>
    <source>
        <strain evidence="1">G3</strain>
    </source>
</reference>
<gene>
    <name evidence="1" type="ORF">TVAG_151380</name>
</gene>
<dbReference type="eggNOG" id="KOG1164">
    <property type="taxonomic scope" value="Eukaryota"/>
</dbReference>
<dbReference type="KEGG" id="tva:75668733"/>
<keyword evidence="1" id="KW-0808">Transferase</keyword>
<accession>A2EQD5</accession>
<dbReference type="PANTHER" id="PTHR11909">
    <property type="entry name" value="CASEIN KINASE-RELATED"/>
    <property type="match status" value="1"/>
</dbReference>
<dbReference type="Proteomes" id="UP000001542">
    <property type="component" value="Unassembled WGS sequence"/>
</dbReference>
<dbReference type="OrthoDB" id="5800476at2759"/>
<dbReference type="EMBL" id="DS113456">
    <property type="protein sequence ID" value="EAY05151.1"/>
    <property type="molecule type" value="Genomic_DNA"/>
</dbReference>
<dbReference type="InParanoid" id="A2EQD5"/>
<dbReference type="SUPFAM" id="SSF56112">
    <property type="entry name" value="Protein kinase-like (PK-like)"/>
    <property type="match status" value="1"/>
</dbReference>
<keyword evidence="1" id="KW-0418">Kinase</keyword>
<dbReference type="AlphaFoldDB" id="A2EQD5"/>
<reference evidence="1" key="1">
    <citation type="submission" date="2006-10" db="EMBL/GenBank/DDBJ databases">
        <authorList>
            <person name="Amadeo P."/>
            <person name="Zhao Q."/>
            <person name="Wortman J."/>
            <person name="Fraser-Liggett C."/>
            <person name="Carlton J."/>
        </authorList>
    </citation>
    <scope>NUCLEOTIDE SEQUENCE</scope>
    <source>
        <strain evidence="1">G3</strain>
    </source>
</reference>
<proteinExistence type="predicted"/>
<name>A2EQD5_TRIV3</name>
<dbReference type="GO" id="GO:0016301">
    <property type="term" value="F:kinase activity"/>
    <property type="evidence" value="ECO:0007669"/>
    <property type="project" value="UniProtKB-KW"/>
</dbReference>
<protein>
    <submittedName>
        <fullName evidence="1">Casein kinase I homolog hhp1, putative</fullName>
    </submittedName>
</protein>
<organism evidence="1 2">
    <name type="scientific">Trichomonas vaginalis (strain ATCC PRA-98 / G3)</name>
    <dbReference type="NCBI Taxonomy" id="412133"/>
    <lineage>
        <taxon>Eukaryota</taxon>
        <taxon>Metamonada</taxon>
        <taxon>Parabasalia</taxon>
        <taxon>Trichomonadida</taxon>
        <taxon>Trichomonadidae</taxon>
        <taxon>Trichomonas</taxon>
    </lineage>
</organism>
<evidence type="ECO:0000313" key="1">
    <source>
        <dbReference type="EMBL" id="EAY05151.1"/>
    </source>
</evidence>
<keyword evidence="2" id="KW-1185">Reference proteome</keyword>
<dbReference type="VEuPathDB" id="TrichDB:TVAGG3_0726910"/>